<keyword evidence="2" id="KW-1185">Reference proteome</keyword>
<organism evidence="1 2">
    <name type="scientific">Thalassoglobus polymorphus</name>
    <dbReference type="NCBI Taxonomy" id="2527994"/>
    <lineage>
        <taxon>Bacteria</taxon>
        <taxon>Pseudomonadati</taxon>
        <taxon>Planctomycetota</taxon>
        <taxon>Planctomycetia</taxon>
        <taxon>Planctomycetales</taxon>
        <taxon>Planctomycetaceae</taxon>
        <taxon>Thalassoglobus</taxon>
    </lineage>
</organism>
<name>A0A517QID2_9PLAN</name>
<evidence type="ECO:0000313" key="1">
    <source>
        <dbReference type="EMBL" id="QDT31396.1"/>
    </source>
</evidence>
<reference evidence="1 2" key="1">
    <citation type="submission" date="2019-02" db="EMBL/GenBank/DDBJ databases">
        <title>Deep-cultivation of Planctomycetes and their phenomic and genomic characterization uncovers novel biology.</title>
        <authorList>
            <person name="Wiegand S."/>
            <person name="Jogler M."/>
            <person name="Boedeker C."/>
            <person name="Pinto D."/>
            <person name="Vollmers J."/>
            <person name="Rivas-Marin E."/>
            <person name="Kohn T."/>
            <person name="Peeters S.H."/>
            <person name="Heuer A."/>
            <person name="Rast P."/>
            <person name="Oberbeckmann S."/>
            <person name="Bunk B."/>
            <person name="Jeske O."/>
            <person name="Meyerdierks A."/>
            <person name="Storesund J.E."/>
            <person name="Kallscheuer N."/>
            <person name="Luecker S."/>
            <person name="Lage O.M."/>
            <person name="Pohl T."/>
            <person name="Merkel B.J."/>
            <person name="Hornburger P."/>
            <person name="Mueller R.-W."/>
            <person name="Bruemmer F."/>
            <person name="Labrenz M."/>
            <person name="Spormann A.M."/>
            <person name="Op den Camp H."/>
            <person name="Overmann J."/>
            <person name="Amann R."/>
            <person name="Jetten M.S.M."/>
            <person name="Mascher T."/>
            <person name="Medema M.H."/>
            <person name="Devos D.P."/>
            <person name="Kaster A.-K."/>
            <person name="Ovreas L."/>
            <person name="Rohde M."/>
            <person name="Galperin M.Y."/>
            <person name="Jogler C."/>
        </authorList>
    </citation>
    <scope>NUCLEOTIDE SEQUENCE [LARGE SCALE GENOMIC DNA]</scope>
    <source>
        <strain evidence="1 2">Mal48</strain>
    </source>
</reference>
<dbReference type="AlphaFoldDB" id="A0A517QID2"/>
<dbReference type="KEGG" id="tpol:Mal48_06290"/>
<gene>
    <name evidence="1" type="ORF">Mal48_06290</name>
</gene>
<evidence type="ECO:0000313" key="2">
    <source>
        <dbReference type="Proteomes" id="UP000315724"/>
    </source>
</evidence>
<dbReference type="EMBL" id="CP036267">
    <property type="protein sequence ID" value="QDT31396.1"/>
    <property type="molecule type" value="Genomic_DNA"/>
</dbReference>
<protein>
    <submittedName>
        <fullName evidence="1">Uncharacterized protein</fullName>
    </submittedName>
</protein>
<accession>A0A517QID2</accession>
<dbReference type="Proteomes" id="UP000315724">
    <property type="component" value="Chromosome"/>
</dbReference>
<proteinExistence type="predicted"/>
<sequence>MWFERDTLISIFRYDYGECGFFSGVRYSHEELTIKIYHQASVLKFAEGFFGVELYSYFSPCVWSVSIVVVFLSNDSFDVGSRVETRKE</sequence>